<keyword evidence="1" id="KW-0812">Transmembrane</keyword>
<keyword evidence="3" id="KW-1185">Reference proteome</keyword>
<comment type="caution">
    <text evidence="2">The sequence shown here is derived from an EMBL/GenBank/DDBJ whole genome shotgun (WGS) entry which is preliminary data.</text>
</comment>
<keyword evidence="1" id="KW-1133">Transmembrane helix</keyword>
<evidence type="ECO:0000313" key="2">
    <source>
        <dbReference type="EMBL" id="KAK1434878.1"/>
    </source>
</evidence>
<organism evidence="2 3">
    <name type="scientific">Tagetes erecta</name>
    <name type="common">African marigold</name>
    <dbReference type="NCBI Taxonomy" id="13708"/>
    <lineage>
        <taxon>Eukaryota</taxon>
        <taxon>Viridiplantae</taxon>
        <taxon>Streptophyta</taxon>
        <taxon>Embryophyta</taxon>
        <taxon>Tracheophyta</taxon>
        <taxon>Spermatophyta</taxon>
        <taxon>Magnoliopsida</taxon>
        <taxon>eudicotyledons</taxon>
        <taxon>Gunneridae</taxon>
        <taxon>Pentapetalae</taxon>
        <taxon>asterids</taxon>
        <taxon>campanulids</taxon>
        <taxon>Asterales</taxon>
        <taxon>Asteraceae</taxon>
        <taxon>Asteroideae</taxon>
        <taxon>Heliantheae alliance</taxon>
        <taxon>Tageteae</taxon>
        <taxon>Tagetes</taxon>
    </lineage>
</organism>
<accession>A0AAD8L5G9</accession>
<evidence type="ECO:0000256" key="1">
    <source>
        <dbReference type="SAM" id="Phobius"/>
    </source>
</evidence>
<keyword evidence="1" id="KW-0472">Membrane</keyword>
<dbReference type="EMBL" id="JAUHHV010000001">
    <property type="protein sequence ID" value="KAK1434878.1"/>
    <property type="molecule type" value="Genomic_DNA"/>
</dbReference>
<protein>
    <submittedName>
        <fullName evidence="2">Uncharacterized protein</fullName>
    </submittedName>
</protein>
<name>A0AAD8L5G9_TARER</name>
<feature type="transmembrane region" description="Helical" evidence="1">
    <location>
        <begin position="67"/>
        <end position="85"/>
    </location>
</feature>
<evidence type="ECO:0000313" key="3">
    <source>
        <dbReference type="Proteomes" id="UP001229421"/>
    </source>
</evidence>
<proteinExistence type="predicted"/>
<sequence>MIGGGRRWPLGGGGGRWWAVSGGGGWWWWTVGGSTSERVKLASLIIRTYKFPPSSLPYSLVSLPLKSLHHFFFFFFFSYSLLVLMHRLNPDLKYSIDEFVLIRI</sequence>
<dbReference type="AlphaFoldDB" id="A0AAD8L5G9"/>
<reference evidence="2" key="1">
    <citation type="journal article" date="2023" name="bioRxiv">
        <title>Improved chromosome-level genome assembly for marigold (Tagetes erecta).</title>
        <authorList>
            <person name="Jiang F."/>
            <person name="Yuan L."/>
            <person name="Wang S."/>
            <person name="Wang H."/>
            <person name="Xu D."/>
            <person name="Wang A."/>
            <person name="Fan W."/>
        </authorList>
    </citation>
    <scope>NUCLEOTIDE SEQUENCE</scope>
    <source>
        <strain evidence="2">WSJ</strain>
        <tissue evidence="2">Leaf</tissue>
    </source>
</reference>
<dbReference type="Proteomes" id="UP001229421">
    <property type="component" value="Unassembled WGS sequence"/>
</dbReference>
<gene>
    <name evidence="2" type="ORF">QVD17_00632</name>
</gene>